<reference evidence="3" key="1">
    <citation type="journal article" date="2021" name="PeerJ">
        <title>Extensive microbial diversity within the chicken gut microbiome revealed by metagenomics and culture.</title>
        <authorList>
            <person name="Gilroy R."/>
            <person name="Ravi A."/>
            <person name="Getino M."/>
            <person name="Pursley I."/>
            <person name="Horton D.L."/>
            <person name="Alikhan N.F."/>
            <person name="Baker D."/>
            <person name="Gharbi K."/>
            <person name="Hall N."/>
            <person name="Watson M."/>
            <person name="Adriaenssens E.M."/>
            <person name="Foster-Nyarko E."/>
            <person name="Jarju S."/>
            <person name="Secka A."/>
            <person name="Antonio M."/>
            <person name="Oren A."/>
            <person name="Chaudhuri R.R."/>
            <person name="La Ragione R."/>
            <person name="Hildebrand F."/>
            <person name="Pallen M.J."/>
        </authorList>
    </citation>
    <scope>NUCLEOTIDE SEQUENCE</scope>
    <source>
        <strain evidence="3">2189</strain>
    </source>
</reference>
<name>A0A9D1VZC6_9FIRM</name>
<dbReference type="PROSITE" id="PS51677">
    <property type="entry name" value="NODB"/>
    <property type="match status" value="1"/>
</dbReference>
<dbReference type="AlphaFoldDB" id="A0A9D1VZC6"/>
<dbReference type="PROSITE" id="PS51257">
    <property type="entry name" value="PROKAR_LIPOPROTEIN"/>
    <property type="match status" value="1"/>
</dbReference>
<accession>A0A9D1VZC6</accession>
<proteinExistence type="predicted"/>
<dbReference type="PANTHER" id="PTHR10587">
    <property type="entry name" value="GLYCOSYL TRANSFERASE-RELATED"/>
    <property type="match status" value="1"/>
</dbReference>
<sequence>MKRNRKLAIVSNICLAAVVFAVACVCLYPVGVSTSGGSGRILTGGDRGGAQISLLLSVYEGEEYIPPILDVLDEYGAKATFFVGGSWADGHAGALREIASRGHEVGNFGYFERDMSALPQEKCEQELRLCGALVEALTGARPSLFLPPCGAYGDGLLDAAEALGYTPVLWSKDAACADAALVCERAAEGEAGDFVRLLPSAETLSALPSVLRGFEERGLSAVTLSACIGGHA</sequence>
<dbReference type="Pfam" id="PF01522">
    <property type="entry name" value="Polysacc_deac_1"/>
    <property type="match status" value="1"/>
</dbReference>
<dbReference type="InterPro" id="IPR002509">
    <property type="entry name" value="NODB_dom"/>
</dbReference>
<keyword evidence="1" id="KW-0472">Membrane</keyword>
<feature type="transmembrane region" description="Helical" evidence="1">
    <location>
        <begin position="7"/>
        <end position="30"/>
    </location>
</feature>
<dbReference type="EMBL" id="DXEW01000001">
    <property type="protein sequence ID" value="HIX49668.1"/>
    <property type="molecule type" value="Genomic_DNA"/>
</dbReference>
<comment type="caution">
    <text evidence="3">The sequence shown here is derived from an EMBL/GenBank/DDBJ whole genome shotgun (WGS) entry which is preliminary data.</text>
</comment>
<reference evidence="3" key="2">
    <citation type="submission" date="2021-04" db="EMBL/GenBank/DDBJ databases">
        <authorList>
            <person name="Gilroy R."/>
        </authorList>
    </citation>
    <scope>NUCLEOTIDE SEQUENCE</scope>
    <source>
        <strain evidence="3">2189</strain>
    </source>
</reference>
<keyword evidence="1" id="KW-1133">Transmembrane helix</keyword>
<keyword evidence="1" id="KW-0812">Transmembrane</keyword>
<dbReference type="InterPro" id="IPR011330">
    <property type="entry name" value="Glyco_hydro/deAcase_b/a-brl"/>
</dbReference>
<dbReference type="Gene3D" id="3.20.20.370">
    <property type="entry name" value="Glycoside hydrolase/deacetylase"/>
    <property type="match status" value="1"/>
</dbReference>
<feature type="domain" description="NodB homology" evidence="2">
    <location>
        <begin position="50"/>
        <end position="232"/>
    </location>
</feature>
<dbReference type="GO" id="GO:0005975">
    <property type="term" value="P:carbohydrate metabolic process"/>
    <property type="evidence" value="ECO:0007669"/>
    <property type="project" value="InterPro"/>
</dbReference>
<evidence type="ECO:0000313" key="3">
    <source>
        <dbReference type="EMBL" id="HIX49668.1"/>
    </source>
</evidence>
<dbReference type="InterPro" id="IPR050248">
    <property type="entry name" value="Polysacc_deacetylase_ArnD"/>
</dbReference>
<dbReference type="SUPFAM" id="SSF88713">
    <property type="entry name" value="Glycoside hydrolase/deacetylase"/>
    <property type="match status" value="1"/>
</dbReference>
<gene>
    <name evidence="3" type="ORF">H9851_00070</name>
</gene>
<organism evidence="3 4">
    <name type="scientific">Candidatus Borkfalkia faecavium</name>
    <dbReference type="NCBI Taxonomy" id="2838508"/>
    <lineage>
        <taxon>Bacteria</taxon>
        <taxon>Bacillati</taxon>
        <taxon>Bacillota</taxon>
        <taxon>Clostridia</taxon>
        <taxon>Christensenellales</taxon>
        <taxon>Christensenellaceae</taxon>
        <taxon>Candidatus Borkfalkia</taxon>
    </lineage>
</organism>
<evidence type="ECO:0000256" key="1">
    <source>
        <dbReference type="SAM" id="Phobius"/>
    </source>
</evidence>
<evidence type="ECO:0000313" key="4">
    <source>
        <dbReference type="Proteomes" id="UP000886847"/>
    </source>
</evidence>
<evidence type="ECO:0000259" key="2">
    <source>
        <dbReference type="PROSITE" id="PS51677"/>
    </source>
</evidence>
<dbReference type="GO" id="GO:0016810">
    <property type="term" value="F:hydrolase activity, acting on carbon-nitrogen (but not peptide) bonds"/>
    <property type="evidence" value="ECO:0007669"/>
    <property type="project" value="InterPro"/>
</dbReference>
<protein>
    <submittedName>
        <fullName evidence="3">Polysaccharide deacetylase family protein</fullName>
    </submittedName>
</protein>
<dbReference type="Proteomes" id="UP000886847">
    <property type="component" value="Unassembled WGS sequence"/>
</dbReference>
<dbReference type="PANTHER" id="PTHR10587:SF137">
    <property type="entry name" value="4-DEOXY-4-FORMAMIDO-L-ARABINOSE-PHOSPHOUNDECAPRENOL DEFORMYLASE ARND-RELATED"/>
    <property type="match status" value="1"/>
</dbReference>